<gene>
    <name evidence="1" type="ORF">CYJ47_10740</name>
</gene>
<dbReference type="InterPro" id="IPR021373">
    <property type="entry name" value="DUF2993"/>
</dbReference>
<dbReference type="Pfam" id="PF11209">
    <property type="entry name" value="LmeA"/>
    <property type="match status" value="1"/>
</dbReference>
<accession>A0AAF1BVT0</accession>
<reference evidence="1" key="2">
    <citation type="submission" date="2023-10" db="EMBL/GenBank/DDBJ databases">
        <authorList>
            <person name="Choi B."/>
        </authorList>
    </citation>
    <scope>NUCLEOTIDE SEQUENCE</scope>
    <source>
        <strain evidence="1">UMB0763</strain>
    </source>
</reference>
<name>A0AAF1BVT0_9CORY</name>
<evidence type="ECO:0000313" key="2">
    <source>
        <dbReference type="Proteomes" id="UP000234560"/>
    </source>
</evidence>
<reference evidence="1" key="1">
    <citation type="submission" date="2017-12" db="EMBL/GenBank/DDBJ databases">
        <authorList>
            <person name="Thomas-White K."/>
            <person name="Wolfe A.J."/>
        </authorList>
    </citation>
    <scope>NUCLEOTIDE SEQUENCE</scope>
    <source>
        <strain evidence="1">UMB0763</strain>
    </source>
</reference>
<proteinExistence type="predicted"/>
<dbReference type="AlphaFoldDB" id="A0AAF1BVT0"/>
<dbReference type="KEGG" id="cpyr:CYJ47_10740"/>
<dbReference type="Proteomes" id="UP000234560">
    <property type="component" value="Chromosome"/>
</dbReference>
<sequence length="254" mass="26608">MAKLGKALSAIVVILLVVAAAAEFGLRWYIGDKLETSVRAQSTVEITEDPSIAFGSTPLLFSLVTHTVPTVDLSVPSTLNITPDDPAPAIAGAPAADVSLTDLDISNPNVLSAAHMTVRVELPDEFLLATIQQQMAANPPSTGSALGDALLKQFVRISNLTSTAASGTVDVEFTDGAATLGLEPRVEAGSLTFRATNAQLLGFEVPQEIVDLISESLADAARDAAGQMNVDKLEVKDGLIELTVSQDNPQFRTQ</sequence>
<evidence type="ECO:0000313" key="1">
    <source>
        <dbReference type="EMBL" id="WOT01732.1"/>
    </source>
</evidence>
<protein>
    <submittedName>
        <fullName evidence="1">DUF2993 domain-containing protein</fullName>
    </submittedName>
</protein>
<organism evidence="1 2">
    <name type="scientific">Corynebacterium pyruviciproducens</name>
    <dbReference type="NCBI Taxonomy" id="598660"/>
    <lineage>
        <taxon>Bacteria</taxon>
        <taxon>Bacillati</taxon>
        <taxon>Actinomycetota</taxon>
        <taxon>Actinomycetes</taxon>
        <taxon>Mycobacteriales</taxon>
        <taxon>Corynebacteriaceae</taxon>
        <taxon>Corynebacterium</taxon>
    </lineage>
</organism>
<dbReference type="RefSeq" id="WP_101677660.1">
    <property type="nucleotide sequence ID" value="NZ_CP136958.1"/>
</dbReference>
<dbReference type="EMBL" id="CP136958">
    <property type="protein sequence ID" value="WOT01732.1"/>
    <property type="molecule type" value="Genomic_DNA"/>
</dbReference>